<feature type="transmembrane region" description="Helical" evidence="1">
    <location>
        <begin position="269"/>
        <end position="292"/>
    </location>
</feature>
<organism evidence="2 3">
    <name type="scientific">Xenorhabdus santafensis</name>
    <dbReference type="NCBI Taxonomy" id="2582833"/>
    <lineage>
        <taxon>Bacteria</taxon>
        <taxon>Pseudomonadati</taxon>
        <taxon>Pseudomonadota</taxon>
        <taxon>Gammaproteobacteria</taxon>
        <taxon>Enterobacterales</taxon>
        <taxon>Morganellaceae</taxon>
        <taxon>Xenorhabdus</taxon>
    </lineage>
</organism>
<evidence type="ECO:0000313" key="2">
    <source>
        <dbReference type="EMBL" id="MDX7987529.1"/>
    </source>
</evidence>
<gene>
    <name evidence="2" type="ORF">FE392_09320</name>
</gene>
<sequence>MAIAFYFGNQKKIMISRNYRRAKMKNDFISRALIISSTRFIALSLPFCDMIMLGHQGNEYVKNFSVAAQLSQIFVILSIMLSIGINIVIGRTSYQDREKYIQGTFRYSIYLAISLFIFSLLTAPILHYNMDILKTYLILSISIFPLCISICFSNILETIKLEKKVLIITLYSSIGNLFLNYVLIEWMDNSSIAVSTSTCFVRLLILFPLFHLFLKEKIKLSPRNVKGLNKELLVLGRTNAITSLCFTGGLSLLVIYISSNMETEFSAFFGLTLNFMNTISVIFVGMTISLTISLSKENNNARLVTAGYLKHAFIYILVFSFLFYCITPLLSYAYLGYKNQLLIKYFMLSIGVIAFDGIAQVFIATLRIYGISQIPPLFRLSLIFIGIPLSFIFSIDSDPIANIIKFMMIGNILASIFCILYFVRYFPKQKTAP</sequence>
<keyword evidence="3" id="KW-1185">Reference proteome</keyword>
<feature type="transmembrane region" description="Helical" evidence="1">
    <location>
        <begin position="341"/>
        <end position="365"/>
    </location>
</feature>
<keyword evidence="1" id="KW-0472">Membrane</keyword>
<evidence type="ECO:0000256" key="1">
    <source>
        <dbReference type="SAM" id="Phobius"/>
    </source>
</evidence>
<reference evidence="3" key="1">
    <citation type="journal article" date="2024" name="Toxins">
        <title>Genome Sequence Analysis of Native Xenorhabdus Strains Isolated from Entomopathogenic Nematodes in Argentina.</title>
        <authorList>
            <person name="Palma L."/>
            <person name="Frizzo L."/>
            <person name="Kaiser S."/>
            <person name="Berry C."/>
            <person name="Caballero P."/>
            <person name="Bode H.B."/>
            <person name="Del Valle E.E."/>
        </authorList>
    </citation>
    <scope>NUCLEOTIDE SEQUENCE [LARGE SCALE GENOMIC DNA]</scope>
    <source>
        <strain evidence="3">12</strain>
    </source>
</reference>
<keyword evidence="1" id="KW-1133">Transmembrane helix</keyword>
<keyword evidence="1" id="KW-0812">Transmembrane</keyword>
<feature type="transmembrane region" description="Helical" evidence="1">
    <location>
        <begin position="165"/>
        <end position="184"/>
    </location>
</feature>
<dbReference type="EMBL" id="VCDN01000033">
    <property type="protein sequence ID" value="MDX7987529.1"/>
    <property type="molecule type" value="Genomic_DNA"/>
</dbReference>
<feature type="transmembrane region" description="Helical" evidence="1">
    <location>
        <begin position="401"/>
        <end position="423"/>
    </location>
</feature>
<feature type="transmembrane region" description="Helical" evidence="1">
    <location>
        <begin position="313"/>
        <end position="335"/>
    </location>
</feature>
<dbReference type="Proteomes" id="UP001271890">
    <property type="component" value="Unassembled WGS sequence"/>
</dbReference>
<dbReference type="InterPro" id="IPR002528">
    <property type="entry name" value="MATE_fam"/>
</dbReference>
<feature type="transmembrane region" description="Helical" evidence="1">
    <location>
        <begin position="109"/>
        <end position="130"/>
    </location>
</feature>
<feature type="transmembrane region" description="Helical" evidence="1">
    <location>
        <begin position="136"/>
        <end position="156"/>
    </location>
</feature>
<accession>A0ABU4S9P8</accession>
<name>A0ABU4S9P8_9GAMM</name>
<feature type="transmembrane region" description="Helical" evidence="1">
    <location>
        <begin position="234"/>
        <end position="257"/>
    </location>
</feature>
<feature type="transmembrane region" description="Helical" evidence="1">
    <location>
        <begin position="28"/>
        <end position="47"/>
    </location>
</feature>
<proteinExistence type="predicted"/>
<feature type="transmembrane region" description="Helical" evidence="1">
    <location>
        <begin position="67"/>
        <end position="89"/>
    </location>
</feature>
<protein>
    <submittedName>
        <fullName evidence="2">Uncharacterized protein</fullName>
    </submittedName>
</protein>
<dbReference type="Pfam" id="PF01554">
    <property type="entry name" value="MatE"/>
    <property type="match status" value="1"/>
</dbReference>
<evidence type="ECO:0000313" key="3">
    <source>
        <dbReference type="Proteomes" id="UP001271890"/>
    </source>
</evidence>
<feature type="transmembrane region" description="Helical" evidence="1">
    <location>
        <begin position="190"/>
        <end position="214"/>
    </location>
</feature>
<feature type="transmembrane region" description="Helical" evidence="1">
    <location>
        <begin position="377"/>
        <end position="395"/>
    </location>
</feature>
<comment type="caution">
    <text evidence="2">The sequence shown here is derived from an EMBL/GenBank/DDBJ whole genome shotgun (WGS) entry which is preliminary data.</text>
</comment>